<accession>U1HWQ4</accession>
<organism evidence="2 3">
    <name type="scientific">Endocarpon pusillum (strain Z07020 / HMAS-L-300199)</name>
    <name type="common">Lichen-forming fungus</name>
    <dbReference type="NCBI Taxonomy" id="1263415"/>
    <lineage>
        <taxon>Eukaryota</taxon>
        <taxon>Fungi</taxon>
        <taxon>Dikarya</taxon>
        <taxon>Ascomycota</taxon>
        <taxon>Pezizomycotina</taxon>
        <taxon>Eurotiomycetes</taxon>
        <taxon>Chaetothyriomycetidae</taxon>
        <taxon>Verrucariales</taxon>
        <taxon>Verrucariaceae</taxon>
        <taxon>Endocarpon</taxon>
    </lineage>
</organism>
<evidence type="ECO:0000313" key="2">
    <source>
        <dbReference type="EMBL" id="ERF75200.1"/>
    </source>
</evidence>
<sequence length="287" mass="32493">MAASVIHRCQHCAFETDLGASLDIFEQNPHCGRVCTSLYYRPIPSHVWQCGLSASEGDMKMQEELATLMSQQLKLDKNVSFQNLPELPPTPPQSDNQPQITYITQHYHHSSHQAAPTPPVEPTSASDELACHGIDANVLFPSQLKLFKQAQPEQQIRLIQLWSIAPPQYGNQMLAKDLVNWPQTSMRQEEQAAQSRYMRMQAESGQYTPEARSSAEPYILRGYNNQLDNNDCTAAAGFGAQPNEYNRALGPAHLSREWWVHETQPVEHQYGVVQQMRQFADQDEDMS</sequence>
<dbReference type="EMBL" id="KE720816">
    <property type="protein sequence ID" value="ERF75200.1"/>
    <property type="molecule type" value="Genomic_DNA"/>
</dbReference>
<dbReference type="RefSeq" id="XP_007787471.1">
    <property type="nucleotide sequence ID" value="XM_007789281.1"/>
</dbReference>
<gene>
    <name evidence="2" type="ORF">EPUS_08870</name>
</gene>
<feature type="region of interest" description="Disordered" evidence="1">
    <location>
        <begin position="107"/>
        <end position="126"/>
    </location>
</feature>
<keyword evidence="3" id="KW-1185">Reference proteome</keyword>
<name>U1HWQ4_ENDPU</name>
<dbReference type="HOGENOM" id="CLU_061001_1_0_1"/>
<reference evidence="3" key="1">
    <citation type="journal article" date="2014" name="BMC Genomics">
        <title>Genome characteristics reveal the impact of lichenization on lichen-forming fungus Endocarpon pusillum Hedwig (Verrucariales, Ascomycota).</title>
        <authorList>
            <person name="Wang Y.-Y."/>
            <person name="Liu B."/>
            <person name="Zhang X.-Y."/>
            <person name="Zhou Q.-M."/>
            <person name="Zhang T."/>
            <person name="Li H."/>
            <person name="Yu Y.-F."/>
            <person name="Zhang X.-L."/>
            <person name="Hao X.-Y."/>
            <person name="Wang M."/>
            <person name="Wang L."/>
            <person name="Wei J.-C."/>
        </authorList>
    </citation>
    <scope>NUCLEOTIDE SEQUENCE [LARGE SCALE GENOMIC DNA]</scope>
    <source>
        <strain evidence="3">Z07020 / HMAS-L-300199</strain>
    </source>
</reference>
<dbReference type="OrthoDB" id="5357075at2759"/>
<dbReference type="Proteomes" id="UP000019373">
    <property type="component" value="Unassembled WGS sequence"/>
</dbReference>
<protein>
    <submittedName>
        <fullName evidence="2">Uncharacterized protein</fullName>
    </submittedName>
</protein>
<proteinExistence type="predicted"/>
<dbReference type="GeneID" id="19243711"/>
<evidence type="ECO:0000256" key="1">
    <source>
        <dbReference type="SAM" id="MobiDB-lite"/>
    </source>
</evidence>
<dbReference type="OMA" id="GHQYAEP"/>
<dbReference type="eggNOG" id="ENOG502S3PM">
    <property type="taxonomic scope" value="Eukaryota"/>
</dbReference>
<evidence type="ECO:0000313" key="3">
    <source>
        <dbReference type="Proteomes" id="UP000019373"/>
    </source>
</evidence>
<dbReference type="AlphaFoldDB" id="U1HWQ4"/>